<dbReference type="AlphaFoldDB" id="A0A4Q7ZS31"/>
<organism evidence="5 6">
    <name type="scientific">Krasilnikovia cinnamomea</name>
    <dbReference type="NCBI Taxonomy" id="349313"/>
    <lineage>
        <taxon>Bacteria</taxon>
        <taxon>Bacillati</taxon>
        <taxon>Actinomycetota</taxon>
        <taxon>Actinomycetes</taxon>
        <taxon>Micromonosporales</taxon>
        <taxon>Micromonosporaceae</taxon>
        <taxon>Krasilnikovia</taxon>
    </lineage>
</organism>
<keyword evidence="1" id="KW-0813">Transport</keyword>
<comment type="caution">
    <text evidence="5">The sequence shown here is derived from an EMBL/GenBank/DDBJ whole genome shotgun (WGS) entry which is preliminary data.</text>
</comment>
<dbReference type="InterPro" id="IPR003593">
    <property type="entry name" value="AAA+_ATPase"/>
</dbReference>
<accession>A0A4Q7ZS31</accession>
<dbReference type="PROSITE" id="PS50893">
    <property type="entry name" value="ABC_TRANSPORTER_2"/>
    <property type="match status" value="1"/>
</dbReference>
<dbReference type="PROSITE" id="PS00211">
    <property type="entry name" value="ABC_TRANSPORTER_1"/>
    <property type="match status" value="1"/>
</dbReference>
<dbReference type="InterPro" id="IPR050153">
    <property type="entry name" value="Metal_Ion_Import_ABC"/>
</dbReference>
<keyword evidence="6" id="KW-1185">Reference proteome</keyword>
<evidence type="ECO:0000256" key="1">
    <source>
        <dbReference type="ARBA" id="ARBA00022448"/>
    </source>
</evidence>
<dbReference type="CDD" id="cd03235">
    <property type="entry name" value="ABC_Metallic_Cations"/>
    <property type="match status" value="1"/>
</dbReference>
<keyword evidence="2" id="KW-0547">Nucleotide-binding</keyword>
<dbReference type="GO" id="GO:0005524">
    <property type="term" value="F:ATP binding"/>
    <property type="evidence" value="ECO:0007669"/>
    <property type="project" value="UniProtKB-KW"/>
</dbReference>
<evidence type="ECO:0000313" key="5">
    <source>
        <dbReference type="EMBL" id="RZU53654.1"/>
    </source>
</evidence>
<reference evidence="5 6" key="1">
    <citation type="submission" date="2019-02" db="EMBL/GenBank/DDBJ databases">
        <title>Sequencing the genomes of 1000 actinobacteria strains.</title>
        <authorList>
            <person name="Klenk H.-P."/>
        </authorList>
    </citation>
    <scope>NUCLEOTIDE SEQUENCE [LARGE SCALE GENOMIC DNA]</scope>
    <source>
        <strain evidence="5 6">DSM 45162</strain>
    </source>
</reference>
<feature type="domain" description="ABC transporter" evidence="4">
    <location>
        <begin position="9"/>
        <end position="234"/>
    </location>
</feature>
<dbReference type="InterPro" id="IPR017871">
    <property type="entry name" value="ABC_transporter-like_CS"/>
</dbReference>
<dbReference type="Gene3D" id="3.40.50.300">
    <property type="entry name" value="P-loop containing nucleotide triphosphate hydrolases"/>
    <property type="match status" value="1"/>
</dbReference>
<dbReference type="Proteomes" id="UP000292564">
    <property type="component" value="Unassembled WGS sequence"/>
</dbReference>
<proteinExistence type="predicted"/>
<keyword evidence="3 5" id="KW-0067">ATP-binding</keyword>
<dbReference type="SUPFAM" id="SSF52540">
    <property type="entry name" value="P-loop containing nucleoside triphosphate hydrolases"/>
    <property type="match status" value="1"/>
</dbReference>
<evidence type="ECO:0000256" key="2">
    <source>
        <dbReference type="ARBA" id="ARBA00022741"/>
    </source>
</evidence>
<sequence>MKPRRDLLIGLHDVAVGYDGPLVLSDITVDVCRTDFTAIVGPSGGGKTTLLRVLLGTLRPVAGRVERRPALRTSYVPQLETVNWDFPLTVSECVLTGITRHRVVPWPSRAERAAVGALLDRLGIGSLHRRHIRELSGGQQQRMFLARALMQDPELLVLDEPTSGVDATTRHEILHLLADLHAGGIAIVLSTHDLNGMAAHLPRLVCVNRRIIAAGDPDEVIMPLVLEQTYGARMEVLRHLGLPQVVESPARWATLRKAG</sequence>
<gene>
    <name evidence="5" type="ORF">EV385_5585</name>
</gene>
<dbReference type="EMBL" id="SHKY01000001">
    <property type="protein sequence ID" value="RZU53654.1"/>
    <property type="molecule type" value="Genomic_DNA"/>
</dbReference>
<name>A0A4Q7ZS31_9ACTN</name>
<dbReference type="InterPro" id="IPR027417">
    <property type="entry name" value="P-loop_NTPase"/>
</dbReference>
<dbReference type="InterPro" id="IPR003439">
    <property type="entry name" value="ABC_transporter-like_ATP-bd"/>
</dbReference>
<dbReference type="SMART" id="SM00382">
    <property type="entry name" value="AAA"/>
    <property type="match status" value="1"/>
</dbReference>
<dbReference type="PANTHER" id="PTHR42734">
    <property type="entry name" value="METAL TRANSPORT SYSTEM ATP-BINDING PROTEIN TM_0124-RELATED"/>
    <property type="match status" value="1"/>
</dbReference>
<evidence type="ECO:0000313" key="6">
    <source>
        <dbReference type="Proteomes" id="UP000292564"/>
    </source>
</evidence>
<evidence type="ECO:0000256" key="3">
    <source>
        <dbReference type="ARBA" id="ARBA00022840"/>
    </source>
</evidence>
<dbReference type="Pfam" id="PF00005">
    <property type="entry name" value="ABC_tran"/>
    <property type="match status" value="1"/>
</dbReference>
<evidence type="ECO:0000259" key="4">
    <source>
        <dbReference type="PROSITE" id="PS50893"/>
    </source>
</evidence>
<dbReference type="GO" id="GO:0016887">
    <property type="term" value="F:ATP hydrolysis activity"/>
    <property type="evidence" value="ECO:0007669"/>
    <property type="project" value="InterPro"/>
</dbReference>
<protein>
    <submittedName>
        <fullName evidence="5">Zinc/manganese transport system ATP-binding protein/zinc transport system ATP-binding protein</fullName>
    </submittedName>
</protein>